<dbReference type="EMBL" id="JACCBN010000001">
    <property type="protein sequence ID" value="NYD34304.1"/>
    <property type="molecule type" value="Genomic_DNA"/>
</dbReference>
<protein>
    <submittedName>
        <fullName evidence="1">Uncharacterized protein</fullName>
    </submittedName>
</protein>
<proteinExistence type="predicted"/>
<evidence type="ECO:0000313" key="1">
    <source>
        <dbReference type="EMBL" id="NYD34304.1"/>
    </source>
</evidence>
<accession>A0A7Y9DRZ4</accession>
<dbReference type="AlphaFoldDB" id="A0A7Y9DRZ4"/>
<comment type="caution">
    <text evidence="1">The sequence shown here is derived from an EMBL/GenBank/DDBJ whole genome shotgun (WGS) entry which is preliminary data.</text>
</comment>
<gene>
    <name evidence="1" type="ORF">BJ983_000406</name>
</gene>
<sequence length="169" mass="18464">MRFSERLASVLLGREITPEGFIGTLDPDERILADARTRKGEVVLATDLGLWVGERRIPWHLVSKATWGNGALTVVEATESARHGPVVVLADAAPLRLPLPAPGKVPETVQRRVTGVITTRQHHDLPSGGAWFVQRRTPEGIEVHVRPDAGTDPDEVLTLAEGIAEKLRR</sequence>
<dbReference type="RefSeq" id="WP_343053626.1">
    <property type="nucleotide sequence ID" value="NZ_BAABHP010000030.1"/>
</dbReference>
<reference evidence="1 2" key="1">
    <citation type="submission" date="2020-07" db="EMBL/GenBank/DDBJ databases">
        <title>Sequencing the genomes of 1000 actinobacteria strains.</title>
        <authorList>
            <person name="Klenk H.-P."/>
        </authorList>
    </citation>
    <scope>NUCLEOTIDE SEQUENCE [LARGE SCALE GENOMIC DNA]</scope>
    <source>
        <strain evidence="1 2">DSM 45772</strain>
    </source>
</reference>
<organism evidence="1 2">
    <name type="scientific">Actinomycetospora corticicola</name>
    <dbReference type="NCBI Taxonomy" id="663602"/>
    <lineage>
        <taxon>Bacteria</taxon>
        <taxon>Bacillati</taxon>
        <taxon>Actinomycetota</taxon>
        <taxon>Actinomycetes</taxon>
        <taxon>Pseudonocardiales</taxon>
        <taxon>Pseudonocardiaceae</taxon>
        <taxon>Actinomycetospora</taxon>
    </lineage>
</organism>
<keyword evidence="2" id="KW-1185">Reference proteome</keyword>
<evidence type="ECO:0000313" key="2">
    <source>
        <dbReference type="Proteomes" id="UP000535890"/>
    </source>
</evidence>
<dbReference type="Proteomes" id="UP000535890">
    <property type="component" value="Unassembled WGS sequence"/>
</dbReference>
<name>A0A7Y9DRZ4_9PSEU</name>